<dbReference type="Gene3D" id="1.10.443.10">
    <property type="entry name" value="Intergrase catalytic core"/>
    <property type="match status" value="1"/>
</dbReference>
<dbReference type="InterPro" id="IPR002104">
    <property type="entry name" value="Integrase_catalytic"/>
</dbReference>
<dbReference type="AlphaFoldDB" id="A0A2P7NS17"/>
<dbReference type="GO" id="GO:0006310">
    <property type="term" value="P:DNA recombination"/>
    <property type="evidence" value="ECO:0007669"/>
    <property type="project" value="UniProtKB-KW"/>
</dbReference>
<dbReference type="InterPro" id="IPR010998">
    <property type="entry name" value="Integrase_recombinase_N"/>
</dbReference>
<evidence type="ECO:0000256" key="1">
    <source>
        <dbReference type="ARBA" id="ARBA00008857"/>
    </source>
</evidence>
<evidence type="ECO:0000313" key="7">
    <source>
        <dbReference type="Proteomes" id="UP000241912"/>
    </source>
</evidence>
<dbReference type="SUPFAM" id="SSF56349">
    <property type="entry name" value="DNA breaking-rejoining enzymes"/>
    <property type="match status" value="1"/>
</dbReference>
<dbReference type="InterPro" id="IPR013762">
    <property type="entry name" value="Integrase-like_cat_sf"/>
</dbReference>
<dbReference type="EMBL" id="PXXU01000058">
    <property type="protein sequence ID" value="PSJ16273.1"/>
    <property type="molecule type" value="Genomic_DNA"/>
</dbReference>
<comment type="similarity">
    <text evidence="1">Belongs to the 'phage' integrase family.</text>
</comment>
<evidence type="ECO:0000313" key="6">
    <source>
        <dbReference type="EMBL" id="PSJ16273.1"/>
    </source>
</evidence>
<dbReference type="OrthoDB" id="662444at2"/>
<evidence type="ECO:0000256" key="3">
    <source>
        <dbReference type="ARBA" id="ARBA00023125"/>
    </source>
</evidence>
<gene>
    <name evidence="6" type="ORF">C7H79_14270</name>
</gene>
<dbReference type="PANTHER" id="PTHR30629:SF2">
    <property type="entry name" value="PROPHAGE INTEGRASE INTS-RELATED"/>
    <property type="match status" value="1"/>
</dbReference>
<proteinExistence type="inferred from homology"/>
<dbReference type="Pfam" id="PF00589">
    <property type="entry name" value="Phage_integrase"/>
    <property type="match status" value="1"/>
</dbReference>
<accession>A0A2P7NS17</accession>
<dbReference type="PROSITE" id="PS51898">
    <property type="entry name" value="TYR_RECOMBINASE"/>
    <property type="match status" value="1"/>
</dbReference>
<feature type="domain" description="Tyr recombinase" evidence="5">
    <location>
        <begin position="159"/>
        <end position="335"/>
    </location>
</feature>
<keyword evidence="3" id="KW-0238">DNA-binding</keyword>
<evidence type="ECO:0000256" key="2">
    <source>
        <dbReference type="ARBA" id="ARBA00022908"/>
    </source>
</evidence>
<keyword evidence="7" id="KW-1185">Reference proteome</keyword>
<evidence type="ECO:0000256" key="4">
    <source>
        <dbReference type="ARBA" id="ARBA00023172"/>
    </source>
</evidence>
<dbReference type="GO" id="GO:0003677">
    <property type="term" value="F:DNA binding"/>
    <property type="evidence" value="ECO:0007669"/>
    <property type="project" value="UniProtKB-KW"/>
</dbReference>
<dbReference type="InterPro" id="IPR011010">
    <property type="entry name" value="DNA_brk_join_enz"/>
</dbReference>
<evidence type="ECO:0000259" key="5">
    <source>
        <dbReference type="PROSITE" id="PS51898"/>
    </source>
</evidence>
<dbReference type="GO" id="GO:0015074">
    <property type="term" value="P:DNA integration"/>
    <property type="evidence" value="ECO:0007669"/>
    <property type="project" value="UniProtKB-KW"/>
</dbReference>
<keyword evidence="4" id="KW-0233">DNA recombination</keyword>
<dbReference type="Proteomes" id="UP000241912">
    <property type="component" value="Unassembled WGS sequence"/>
</dbReference>
<comment type="caution">
    <text evidence="6">The sequence shown here is derived from an EMBL/GenBank/DDBJ whole genome shotgun (WGS) entry which is preliminary data.</text>
</comment>
<dbReference type="InterPro" id="IPR050808">
    <property type="entry name" value="Phage_Integrase"/>
</dbReference>
<protein>
    <submittedName>
        <fullName evidence="6">Integrase</fullName>
    </submittedName>
</protein>
<sequence length="335" mass="38349">MIARRRTNLHLPPRMYMYKGKRKITYYTITASNEYITLGHDLAESKRKLIELEEGRPVAGSIGELIDRYMKEISPKKAPRTHKDEIPSAERLRNVFGKMKPGDLRPVHVAKYLDLRGQTAPVRANREKSLLSHMFSIAMRWGIVDTNPCKGVARNTEKPRDRFVTDEELINFCRFAEQTNETGRMLSCVARLAYLTGQRRGDLLRLRLDLLTEEGIMITQSKNRAKVLIEWTPALKDCVSSLKDLDRPVSGLFLICNRLGQPYTDSGFKAMWGRVMAAWIKSGNAGFTFHDLRAKAITRMVEDGRKAADLSGHASDDMIRKVYDRRTFKRSKAVE</sequence>
<dbReference type="Gene3D" id="1.10.150.130">
    <property type="match status" value="1"/>
</dbReference>
<organism evidence="6 7">
    <name type="scientific">Nitrosomonas supralitoralis</name>
    <dbReference type="NCBI Taxonomy" id="2116706"/>
    <lineage>
        <taxon>Bacteria</taxon>
        <taxon>Pseudomonadati</taxon>
        <taxon>Pseudomonadota</taxon>
        <taxon>Betaproteobacteria</taxon>
        <taxon>Nitrosomonadales</taxon>
        <taxon>Nitrosomonadaceae</taxon>
        <taxon>Nitrosomonas</taxon>
    </lineage>
</organism>
<name>A0A2P7NS17_9PROT</name>
<keyword evidence="2" id="KW-0229">DNA integration</keyword>
<dbReference type="PANTHER" id="PTHR30629">
    <property type="entry name" value="PROPHAGE INTEGRASE"/>
    <property type="match status" value="1"/>
</dbReference>
<reference evidence="6 7" key="1">
    <citation type="submission" date="2018-03" db="EMBL/GenBank/DDBJ databases">
        <title>Draft genome of Nitrosomonas supralitoralis APG5.</title>
        <authorList>
            <person name="Urakawa H."/>
            <person name="Lopez J.V."/>
        </authorList>
    </citation>
    <scope>NUCLEOTIDE SEQUENCE [LARGE SCALE GENOMIC DNA]</scope>
    <source>
        <strain evidence="6 7">APG5</strain>
    </source>
</reference>